<dbReference type="Proteomes" id="UP001497497">
    <property type="component" value="Unassembled WGS sequence"/>
</dbReference>
<dbReference type="Pfam" id="PF16065">
    <property type="entry name" value="DUF4807"/>
    <property type="match status" value="1"/>
</dbReference>
<accession>A0AAV2I4R5</accession>
<dbReference type="AlphaFoldDB" id="A0AAV2I4R5"/>
<feature type="compositionally biased region" description="Polar residues" evidence="1">
    <location>
        <begin position="381"/>
        <end position="392"/>
    </location>
</feature>
<feature type="region of interest" description="Disordered" evidence="1">
    <location>
        <begin position="366"/>
        <end position="392"/>
    </location>
</feature>
<dbReference type="PANTHER" id="PTHR36693:SF1">
    <property type="entry name" value="GH02722P"/>
    <property type="match status" value="1"/>
</dbReference>
<evidence type="ECO:0000256" key="1">
    <source>
        <dbReference type="SAM" id="MobiDB-lite"/>
    </source>
</evidence>
<reference evidence="2 3" key="1">
    <citation type="submission" date="2024-04" db="EMBL/GenBank/DDBJ databases">
        <authorList>
            <consortium name="Genoscope - CEA"/>
            <person name="William W."/>
        </authorList>
    </citation>
    <scope>NUCLEOTIDE SEQUENCE [LARGE SCALE GENOMIC DNA]</scope>
</reference>
<evidence type="ECO:0000313" key="3">
    <source>
        <dbReference type="Proteomes" id="UP001497497"/>
    </source>
</evidence>
<feature type="compositionally biased region" description="Basic and acidic residues" evidence="1">
    <location>
        <begin position="369"/>
        <end position="380"/>
    </location>
</feature>
<sequence length="417" mass="48127">MRLFVVFRTFDRIWSCKTYTRELAPFEMDMSKGPIKLMFMVDLIVADPDGHEFALQHSNFLAKYSDFSRDSISFYCLPHRSFFPKIVTHRIKDNEAAAPVNGNRNRLRRFSVPSLELDVPSPFSVSEGCADVIYFVLPMYRCTVLLDAHLASCISSEYSRSRAFRRHFWHFLKDQKGFRNCIPDYEAWTQEERDAWDMYLTVPFMIDLVAVWPKQKVDYAWSSRILALLHKHIVLAEGFAWLSTLGGAHSSLGETFRYHAEKAGEISGKQLRLAIELGNESLIARCYLFWSWSLLQKGELRRCKACVLNTWKFCQGIQCRDWMLENMCKAVWSRLRYKRALRKEKRKRAKVIKSCDFSDNNRGGGDSGDFSKKNTHDRTSWDPNGNEGSKTTCTTPPLCVSSSPVALSRKVAAVRVV</sequence>
<comment type="caution">
    <text evidence="2">The sequence shown here is derived from an EMBL/GenBank/DDBJ whole genome shotgun (WGS) entry which is preliminary data.</text>
</comment>
<dbReference type="PANTHER" id="PTHR36693">
    <property type="entry name" value="GH02722P"/>
    <property type="match status" value="1"/>
</dbReference>
<dbReference type="EMBL" id="CAXITT010000333">
    <property type="protein sequence ID" value="CAL1539262.1"/>
    <property type="molecule type" value="Genomic_DNA"/>
</dbReference>
<organism evidence="2 3">
    <name type="scientific">Lymnaea stagnalis</name>
    <name type="common">Great pond snail</name>
    <name type="synonym">Helix stagnalis</name>
    <dbReference type="NCBI Taxonomy" id="6523"/>
    <lineage>
        <taxon>Eukaryota</taxon>
        <taxon>Metazoa</taxon>
        <taxon>Spiralia</taxon>
        <taxon>Lophotrochozoa</taxon>
        <taxon>Mollusca</taxon>
        <taxon>Gastropoda</taxon>
        <taxon>Heterobranchia</taxon>
        <taxon>Euthyneura</taxon>
        <taxon>Panpulmonata</taxon>
        <taxon>Hygrophila</taxon>
        <taxon>Lymnaeoidea</taxon>
        <taxon>Lymnaeidae</taxon>
        <taxon>Lymnaea</taxon>
    </lineage>
</organism>
<keyword evidence="3" id="KW-1185">Reference proteome</keyword>
<dbReference type="InterPro" id="IPR032072">
    <property type="entry name" value="DUF4807"/>
</dbReference>
<protein>
    <submittedName>
        <fullName evidence="2">Uncharacterized protein</fullName>
    </submittedName>
</protein>
<name>A0AAV2I4R5_LYMST</name>
<evidence type="ECO:0000313" key="2">
    <source>
        <dbReference type="EMBL" id="CAL1539262.1"/>
    </source>
</evidence>
<proteinExistence type="predicted"/>
<gene>
    <name evidence="2" type="ORF">GSLYS_00013081001</name>
</gene>